<dbReference type="InterPro" id="IPR036366">
    <property type="entry name" value="PGBDSf"/>
</dbReference>
<feature type="signal peptide" evidence="1">
    <location>
        <begin position="1"/>
        <end position="19"/>
    </location>
</feature>
<dbReference type="InterPro" id="IPR036365">
    <property type="entry name" value="PGBD-like_sf"/>
</dbReference>
<proteinExistence type="predicted"/>
<dbReference type="EMBL" id="MASI01000003">
    <property type="protein sequence ID" value="ODA67480.1"/>
    <property type="molecule type" value="Genomic_DNA"/>
</dbReference>
<evidence type="ECO:0000259" key="3">
    <source>
        <dbReference type="Pfam" id="PF13406"/>
    </source>
</evidence>
<protein>
    <submittedName>
        <fullName evidence="4">Membrane-bound lytic murein transglycosylase B</fullName>
        <ecNumber evidence="4">4.2.2.-</ecNumber>
    </submittedName>
</protein>
<dbReference type="GO" id="GO:0008933">
    <property type="term" value="F:peptidoglycan lytic transglycosylase activity"/>
    <property type="evidence" value="ECO:0007669"/>
    <property type="project" value="TreeGrafter"/>
</dbReference>
<dbReference type="GO" id="GO:0009253">
    <property type="term" value="P:peptidoglycan catabolic process"/>
    <property type="evidence" value="ECO:0007669"/>
    <property type="project" value="TreeGrafter"/>
</dbReference>
<comment type="caution">
    <text evidence="4">The sequence shown here is derived from an EMBL/GenBank/DDBJ whole genome shotgun (WGS) entry which is preliminary data.</text>
</comment>
<dbReference type="InterPro" id="IPR023346">
    <property type="entry name" value="Lysozyme-like_dom_sf"/>
</dbReference>
<feature type="domain" description="Peptidoglycan binding-like" evidence="2">
    <location>
        <begin position="336"/>
        <end position="389"/>
    </location>
</feature>
<dbReference type="STRING" id="1177755.A7A08_01512"/>
<name>A0A1E2RZ96_9HYPH</name>
<feature type="chain" id="PRO_5009116535" evidence="1">
    <location>
        <begin position="20"/>
        <end position="394"/>
    </location>
</feature>
<dbReference type="NCBIfam" id="TIGR02283">
    <property type="entry name" value="MltB_2"/>
    <property type="match status" value="1"/>
</dbReference>
<dbReference type="PATRIC" id="fig|1177755.3.peg.1516"/>
<dbReference type="Gene3D" id="1.10.8.350">
    <property type="entry name" value="Bacterial muramidase"/>
    <property type="match status" value="1"/>
</dbReference>
<dbReference type="InterPro" id="IPR011970">
    <property type="entry name" value="MltB_2"/>
</dbReference>
<dbReference type="InterPro" id="IPR002477">
    <property type="entry name" value="Peptidoglycan-bd-like"/>
</dbReference>
<dbReference type="RefSeq" id="WP_141693892.1">
    <property type="nucleotide sequence ID" value="NZ_MASI01000003.1"/>
</dbReference>
<evidence type="ECO:0000259" key="2">
    <source>
        <dbReference type="Pfam" id="PF01471"/>
    </source>
</evidence>
<dbReference type="PANTHER" id="PTHR30163">
    <property type="entry name" value="MEMBRANE-BOUND LYTIC MUREIN TRANSGLYCOSYLASE B"/>
    <property type="match status" value="1"/>
</dbReference>
<organism evidence="4 5">
    <name type="scientific">Methyloligella halotolerans</name>
    <dbReference type="NCBI Taxonomy" id="1177755"/>
    <lineage>
        <taxon>Bacteria</taxon>
        <taxon>Pseudomonadati</taxon>
        <taxon>Pseudomonadota</taxon>
        <taxon>Alphaproteobacteria</taxon>
        <taxon>Hyphomicrobiales</taxon>
        <taxon>Hyphomicrobiaceae</taxon>
        <taxon>Methyloligella</taxon>
    </lineage>
</organism>
<keyword evidence="5" id="KW-1185">Reference proteome</keyword>
<evidence type="ECO:0000313" key="4">
    <source>
        <dbReference type="EMBL" id="ODA67480.1"/>
    </source>
</evidence>
<evidence type="ECO:0000313" key="5">
    <source>
        <dbReference type="Proteomes" id="UP000095087"/>
    </source>
</evidence>
<dbReference type="SUPFAM" id="SSF53955">
    <property type="entry name" value="Lysozyme-like"/>
    <property type="match status" value="1"/>
</dbReference>
<dbReference type="AlphaFoldDB" id="A0A1E2RZ96"/>
<dbReference type="OrthoDB" id="9808544at2"/>
<dbReference type="InterPro" id="IPR031304">
    <property type="entry name" value="SLT_2"/>
</dbReference>
<dbReference type="SUPFAM" id="SSF47090">
    <property type="entry name" value="PGBD-like"/>
    <property type="match status" value="1"/>
</dbReference>
<dbReference type="Pfam" id="PF13406">
    <property type="entry name" value="SLT_2"/>
    <property type="match status" value="1"/>
</dbReference>
<dbReference type="Proteomes" id="UP000095087">
    <property type="component" value="Unassembled WGS sequence"/>
</dbReference>
<dbReference type="Gene3D" id="1.10.101.10">
    <property type="entry name" value="PGBD-like superfamily/PGBD"/>
    <property type="match status" value="1"/>
</dbReference>
<feature type="domain" description="Transglycosylase SLT" evidence="3">
    <location>
        <begin position="22"/>
        <end position="314"/>
    </location>
</feature>
<dbReference type="Gene3D" id="1.10.530.10">
    <property type="match status" value="1"/>
</dbReference>
<dbReference type="Pfam" id="PF01471">
    <property type="entry name" value="PG_binding_1"/>
    <property type="match status" value="1"/>
</dbReference>
<sequence>MLASLFAVSLLGSTVQASAAQSFQAWVESFWPTAQAAGIRRDVYVSAFQGVSPDAEVIESATYQPEYKRPVGEYVDRLVSDKRLQTGHEMLIQHKPLLDAIENKYGVDRHIVVAIWGVETSYGDNLGEHYVIAALATLAYRGVKAKFARQQLIQALKILQRGDVSRQYMSGSWAGAMGHTQFIPTTYQAYAVDFDGDGRRNIWQSLPDALGSTAAYLKVSGWRPGHTWGYEVTVPSNMNTSAYGAKNLKTLSTWERMGVRRINGAPFPRPNDQAALFAPEGKNGPIFLTLHNFRVILRYNQAPSYALAVGHLADRLMGYGPFAHSWPTDENHLSLEQRKELQTRLLHVGLLDGEVDGVIGPATLSAVKAYQRQKGLNVDGFPSMTLLKMLRADT</sequence>
<dbReference type="InterPro" id="IPR043426">
    <property type="entry name" value="MltB-like"/>
</dbReference>
<reference evidence="4 5" key="1">
    <citation type="submission" date="2016-07" db="EMBL/GenBank/DDBJ databases">
        <title>Draft genome sequence of Methyloligella halotolerans C2T (VKM B-2706T=CCUG 61687T=DSM 25045T), a halotolerant polyhydroxybutyrate accumulating methylotroph.</title>
        <authorList>
            <person name="Vasilenko O.V."/>
            <person name="Doronina N.V."/>
            <person name="Poroshina M.N."/>
            <person name="Tarlachkov S.V."/>
            <person name="Trotsenko Y.A."/>
        </authorList>
    </citation>
    <scope>NUCLEOTIDE SEQUENCE [LARGE SCALE GENOMIC DNA]</scope>
    <source>
        <strain evidence="4 5">VKM B-2706</strain>
    </source>
</reference>
<evidence type="ECO:0000256" key="1">
    <source>
        <dbReference type="SAM" id="SignalP"/>
    </source>
</evidence>
<dbReference type="PANTHER" id="PTHR30163:SF8">
    <property type="entry name" value="LYTIC MUREIN TRANSGLYCOSYLASE"/>
    <property type="match status" value="1"/>
</dbReference>
<dbReference type="CDD" id="cd13399">
    <property type="entry name" value="Slt35-like"/>
    <property type="match status" value="1"/>
</dbReference>
<dbReference type="EC" id="4.2.2.-" evidence="4"/>
<gene>
    <name evidence="4" type="ORF">A7A08_01512</name>
</gene>
<keyword evidence="4" id="KW-0456">Lyase</keyword>
<accession>A0A1E2RZ96</accession>
<keyword evidence="1" id="KW-0732">Signal</keyword>